<dbReference type="InterPro" id="IPR017853">
    <property type="entry name" value="GH"/>
</dbReference>
<evidence type="ECO:0000313" key="6">
    <source>
        <dbReference type="EMBL" id="SHE98972.1"/>
    </source>
</evidence>
<evidence type="ECO:0000313" key="7">
    <source>
        <dbReference type="Proteomes" id="UP000184480"/>
    </source>
</evidence>
<dbReference type="Proteomes" id="UP000184480">
    <property type="component" value="Unassembled WGS sequence"/>
</dbReference>
<dbReference type="SUPFAM" id="SSF51445">
    <property type="entry name" value="(Trans)glycosidases"/>
    <property type="match status" value="1"/>
</dbReference>
<keyword evidence="4" id="KW-0326">Glycosidase</keyword>
<dbReference type="EMBL" id="FQUC01000003">
    <property type="protein sequence ID" value="SHE98972.1"/>
    <property type="molecule type" value="Genomic_DNA"/>
</dbReference>
<dbReference type="InterPro" id="IPR041233">
    <property type="entry name" value="Melibiase_C"/>
</dbReference>
<dbReference type="Gene3D" id="2.60.40.1180">
    <property type="entry name" value="Golgi alpha-mannosidase II"/>
    <property type="match status" value="1"/>
</dbReference>
<dbReference type="STRING" id="1346286.SAMN05444362_10332"/>
<evidence type="ECO:0000256" key="1">
    <source>
        <dbReference type="ARBA" id="ARBA00009743"/>
    </source>
</evidence>
<name>A0A1M4Y0F9_9BACT</name>
<proteinExistence type="inferred from homology"/>
<evidence type="ECO:0000259" key="5">
    <source>
        <dbReference type="Pfam" id="PF17801"/>
    </source>
</evidence>
<sequence>MDIKKLLMKTLQLSLIVLLGVVFFSCGNSSITTGKWKASYTQENKGVNIEKDAQLVFNNIYASYRLGDKLITTKDYADNTVKVNDISDKFGKASVLQITYSDNDLPTLVQSFYIYPDKDYILTEFTLESSADISSNYMAPVNIDNAGQILGTGDNRALFIPFDNDCWIRYQSHPLAFDSLRSYEVTSIFNNDSRNGLVIGSIEHDSWKTGIDIGKSTKENIGSLTCFGGVADSLTRDSKQHGALIGKIIKSPKIFIGYFNDWRDGLEEYGRANAAVAPPKAWDKAIPFGWNSWGVLQFQLTYTKALEVSDYFKENLQNNNFVNPDKTVFIGLDSGWNEFTEEELKAFVQKCKDNGQVAGIYWTPFTDWGKNPERTVQDVPEYKYKDIYIYANGNPQQLDGAYAVDPTHPAIEQQMKIKSELFRRCGFEYVKMDFMTHGAMEADTWYKKDIQTGVQAYNYGMELLNKYFGDMYLNLSISPTFPSQYAQSRRIACDAWNKIKDTEYTMNAVSYGWWIDNVYQYNDADHIVLQEATDGENRARVTSAVITGLYITGDDFSKGGSKEGKEKAMKYLTNAEVNAIATGRSFRPVEGNGAKSENQFIRKDTEGNLYYVIFNYSEENITMNVPFERVGLDTAVGYKAKELWSGDNIDLKSSLTIPAKDVVLIKISEL</sequence>
<protein>
    <submittedName>
        <fullName evidence="6">Alpha-galactosidase</fullName>
    </submittedName>
</protein>
<dbReference type="InterPro" id="IPR013785">
    <property type="entry name" value="Aldolase_TIM"/>
</dbReference>
<keyword evidence="7" id="KW-1185">Reference proteome</keyword>
<dbReference type="PROSITE" id="PS51257">
    <property type="entry name" value="PROKAR_LIPOPROTEIN"/>
    <property type="match status" value="1"/>
</dbReference>
<dbReference type="AlphaFoldDB" id="A0A1M4Y0F9"/>
<dbReference type="PANTHER" id="PTHR11452:SF75">
    <property type="entry name" value="ALPHA-GALACTOSIDASE MEL1"/>
    <property type="match status" value="1"/>
</dbReference>
<feature type="domain" description="Alpha galactosidase C-terminal" evidence="5">
    <location>
        <begin position="605"/>
        <end position="667"/>
    </location>
</feature>
<gene>
    <name evidence="6" type="ORF">SAMN05444362_10332</name>
</gene>
<keyword evidence="2" id="KW-0732">Signal</keyword>
<accession>A0A1M4Y0F9</accession>
<dbReference type="InterPro" id="IPR002241">
    <property type="entry name" value="Glyco_hydro_27"/>
</dbReference>
<comment type="similarity">
    <text evidence="1">Belongs to the glycosyl hydrolase 27 family.</text>
</comment>
<evidence type="ECO:0000256" key="4">
    <source>
        <dbReference type="ARBA" id="ARBA00023295"/>
    </source>
</evidence>
<dbReference type="Pfam" id="PF17801">
    <property type="entry name" value="Melibiase_C"/>
    <property type="match status" value="1"/>
</dbReference>
<evidence type="ECO:0000256" key="3">
    <source>
        <dbReference type="ARBA" id="ARBA00022801"/>
    </source>
</evidence>
<dbReference type="GO" id="GO:0004553">
    <property type="term" value="F:hydrolase activity, hydrolyzing O-glycosyl compounds"/>
    <property type="evidence" value="ECO:0007669"/>
    <property type="project" value="InterPro"/>
</dbReference>
<dbReference type="PANTHER" id="PTHR11452">
    <property type="entry name" value="ALPHA-GALACTOSIDASE/ALPHA-N-ACETYLGALACTOSAMINIDASE"/>
    <property type="match status" value="1"/>
</dbReference>
<reference evidence="7" key="1">
    <citation type="submission" date="2016-11" db="EMBL/GenBank/DDBJ databases">
        <authorList>
            <person name="Varghese N."/>
            <person name="Submissions S."/>
        </authorList>
    </citation>
    <scope>NUCLEOTIDE SEQUENCE [LARGE SCALE GENOMIC DNA]</scope>
    <source>
        <strain evidence="7">DSM 27370</strain>
    </source>
</reference>
<dbReference type="Gene3D" id="3.20.20.70">
    <property type="entry name" value="Aldolase class I"/>
    <property type="match status" value="1"/>
</dbReference>
<dbReference type="GO" id="GO:0005975">
    <property type="term" value="P:carbohydrate metabolic process"/>
    <property type="evidence" value="ECO:0007669"/>
    <property type="project" value="InterPro"/>
</dbReference>
<keyword evidence="3" id="KW-0378">Hydrolase</keyword>
<dbReference type="SUPFAM" id="SSF51011">
    <property type="entry name" value="Glycosyl hydrolase domain"/>
    <property type="match status" value="1"/>
</dbReference>
<dbReference type="InterPro" id="IPR013780">
    <property type="entry name" value="Glyco_hydro_b"/>
</dbReference>
<evidence type="ECO:0000256" key="2">
    <source>
        <dbReference type="ARBA" id="ARBA00022729"/>
    </source>
</evidence>
<organism evidence="6 7">
    <name type="scientific">Dysgonomonas macrotermitis</name>
    <dbReference type="NCBI Taxonomy" id="1346286"/>
    <lineage>
        <taxon>Bacteria</taxon>
        <taxon>Pseudomonadati</taxon>
        <taxon>Bacteroidota</taxon>
        <taxon>Bacteroidia</taxon>
        <taxon>Bacteroidales</taxon>
        <taxon>Dysgonomonadaceae</taxon>
        <taxon>Dysgonomonas</taxon>
    </lineage>
</organism>